<organism evidence="1 2">
    <name type="scientific">Thermonema lapsum</name>
    <dbReference type="NCBI Taxonomy" id="28195"/>
    <lineage>
        <taxon>Bacteria</taxon>
        <taxon>Pseudomonadati</taxon>
        <taxon>Bacteroidota</taxon>
        <taxon>Cytophagia</taxon>
        <taxon>Cytophagales</taxon>
        <taxon>Thermonemataceae</taxon>
        <taxon>Thermonema</taxon>
    </lineage>
</organism>
<proteinExistence type="predicted"/>
<dbReference type="Pfam" id="PF13528">
    <property type="entry name" value="Glyco_trans_1_3"/>
    <property type="match status" value="1"/>
</dbReference>
<protein>
    <submittedName>
        <fullName evidence="1">Uncharacterized protein (TIGR00661 family)</fullName>
    </submittedName>
</protein>
<evidence type="ECO:0000313" key="2">
    <source>
        <dbReference type="Proteomes" id="UP000537126"/>
    </source>
</evidence>
<dbReference type="Gene3D" id="3.40.50.2000">
    <property type="entry name" value="Glycogen Phosphorylase B"/>
    <property type="match status" value="2"/>
</dbReference>
<dbReference type="PANTHER" id="PTHR21015">
    <property type="entry name" value="UDP-N-ACETYLGLUCOSAMINE--N-ACETYLMURAMYL-(PENTAPEPTIDE) PYROPHOSPHORYL-UNDECAPRENOL N-ACETYLGLUCOSAMINE TRANSFERASE 1"/>
    <property type="match status" value="1"/>
</dbReference>
<dbReference type="PANTHER" id="PTHR21015:SF22">
    <property type="entry name" value="GLYCOSYLTRANSFERASE"/>
    <property type="match status" value="1"/>
</dbReference>
<dbReference type="GO" id="GO:0016757">
    <property type="term" value="F:glycosyltransferase activity"/>
    <property type="evidence" value="ECO:0007669"/>
    <property type="project" value="TreeGrafter"/>
</dbReference>
<keyword evidence="2" id="KW-1185">Reference proteome</keyword>
<gene>
    <name evidence="1" type="ORF">FHS56_000524</name>
</gene>
<dbReference type="EMBL" id="JAASRN010000001">
    <property type="protein sequence ID" value="NIK73038.1"/>
    <property type="molecule type" value="Genomic_DNA"/>
</dbReference>
<evidence type="ECO:0000313" key="1">
    <source>
        <dbReference type="EMBL" id="NIK73038.1"/>
    </source>
</evidence>
<dbReference type="SUPFAM" id="SSF53756">
    <property type="entry name" value="UDP-Glycosyltransferase/glycogen phosphorylase"/>
    <property type="match status" value="1"/>
</dbReference>
<reference evidence="1 2" key="1">
    <citation type="submission" date="2020-03" db="EMBL/GenBank/DDBJ databases">
        <title>Genomic Encyclopedia of Type Strains, Phase IV (KMG-IV): sequencing the most valuable type-strain genomes for metagenomic binning, comparative biology and taxonomic classification.</title>
        <authorList>
            <person name="Goeker M."/>
        </authorList>
    </citation>
    <scope>NUCLEOTIDE SEQUENCE [LARGE SCALE GENOMIC DNA]</scope>
    <source>
        <strain evidence="1 2">DSM 5718</strain>
    </source>
</reference>
<dbReference type="RefSeq" id="WP_166918318.1">
    <property type="nucleotide sequence ID" value="NZ_JAASRN010000001.1"/>
</dbReference>
<comment type="caution">
    <text evidence="1">The sequence shown here is derived from an EMBL/GenBank/DDBJ whole genome shotgun (WGS) entry which is preliminary data.</text>
</comment>
<sequence length="380" mass="42542">MARFLFIVQGEGRGHMTQALALRSMLLKAGHTVAAVLVGRVEGRALPAFFTAALTEPLHLFDSPNFLKDKENKGVAWGDTLSHNLWRLKHFLHSAQQIRQWVKHYRPDLIVNFYDLLAGIAHGRRSLGVPMVCIGHQYLLEHPDFRHPYWGLDRLGLTLNTRMTARGALLHLALSFDDAYADTGKIKVVAPLLRPEVYEQQPTEGNFILAYVNNAGYGKEIMEWQRANPHIEVHCFWDRPGAPPRYSPQPNLTLHRLDGTLFLKMMASCRALATTAGFESVCEAMVMGKPVLMVPIRRQYEQVCNALDAVRAGAGIWAERFNLDLLLQYLPQHQARIKETRAWHMQGQQKLLQLLDAATGGSLMAANAQASGANGSIIAE</sequence>
<name>A0A846MN92_9BACT</name>
<dbReference type="Proteomes" id="UP000537126">
    <property type="component" value="Unassembled WGS sequence"/>
</dbReference>
<dbReference type="AlphaFoldDB" id="A0A846MN92"/>
<accession>A0A846MN92</accession>